<feature type="region of interest" description="Disordered" evidence="3">
    <location>
        <begin position="1"/>
        <end position="24"/>
    </location>
</feature>
<dbReference type="OrthoDB" id="2019833at2759"/>
<proteinExistence type="inferred from homology"/>
<feature type="compositionally biased region" description="Acidic residues" evidence="3">
    <location>
        <begin position="10"/>
        <end position="22"/>
    </location>
</feature>
<dbReference type="EMBL" id="JADFTS010000005">
    <property type="protein sequence ID" value="KAF9604897.1"/>
    <property type="molecule type" value="Genomic_DNA"/>
</dbReference>
<organism evidence="5 6">
    <name type="scientific">Coptis chinensis</name>
    <dbReference type="NCBI Taxonomy" id="261450"/>
    <lineage>
        <taxon>Eukaryota</taxon>
        <taxon>Viridiplantae</taxon>
        <taxon>Streptophyta</taxon>
        <taxon>Embryophyta</taxon>
        <taxon>Tracheophyta</taxon>
        <taxon>Spermatophyta</taxon>
        <taxon>Magnoliopsida</taxon>
        <taxon>Ranunculales</taxon>
        <taxon>Ranunculaceae</taxon>
        <taxon>Coptidoideae</taxon>
        <taxon>Coptis</taxon>
    </lineage>
</organism>
<evidence type="ECO:0000313" key="5">
    <source>
        <dbReference type="EMBL" id="KAF9604897.1"/>
    </source>
</evidence>
<comment type="caution">
    <text evidence="5">The sequence shown here is derived from an EMBL/GenBank/DDBJ whole genome shotgun (WGS) entry which is preliminary data.</text>
</comment>
<keyword evidence="6" id="KW-1185">Reference proteome</keyword>
<dbReference type="PANTHER" id="PTHR32258:SF6">
    <property type="entry name" value="PROTEIN NETWORKED 1A"/>
    <property type="match status" value="1"/>
</dbReference>
<gene>
    <name evidence="5" type="ORF">IFM89_011179</name>
</gene>
<accession>A0A835LU21</accession>
<dbReference type="InterPro" id="IPR051861">
    <property type="entry name" value="NET_actin-binding_domain"/>
</dbReference>
<evidence type="ECO:0000259" key="4">
    <source>
        <dbReference type="PROSITE" id="PS51774"/>
    </source>
</evidence>
<evidence type="ECO:0000256" key="2">
    <source>
        <dbReference type="ARBA" id="ARBA00038006"/>
    </source>
</evidence>
<dbReference type="GO" id="GO:0051015">
    <property type="term" value="F:actin filament binding"/>
    <property type="evidence" value="ECO:0007669"/>
    <property type="project" value="TreeGrafter"/>
</dbReference>
<dbReference type="Pfam" id="PF07765">
    <property type="entry name" value="KIP1"/>
    <property type="match status" value="1"/>
</dbReference>
<sequence>MDPEEVVHSEDEEELSDTETLSDTEALSERGATIMHALSRKWDDIIIIVEFNGKGKPIGQKVCNKLSGWEGALARALIPLSAFQTWKKAPEELLNLLWVGILSDCIPSILTQDANMDSKVKAMINLIEEDADSFARRAEMYYKKRPDLMKPVKSSTELIVLLAKRYDHTTGALRRPSDHGVSVSQPSSLCIASMIHHPPESTEEPHTPEMTHPVMRASFDPDDF</sequence>
<dbReference type="GO" id="GO:0005886">
    <property type="term" value="C:plasma membrane"/>
    <property type="evidence" value="ECO:0007669"/>
    <property type="project" value="TreeGrafter"/>
</dbReference>
<dbReference type="InterPro" id="IPR011684">
    <property type="entry name" value="NAB"/>
</dbReference>
<dbReference type="Proteomes" id="UP000631114">
    <property type="component" value="Unassembled WGS sequence"/>
</dbReference>
<name>A0A835LU21_9MAGN</name>
<reference evidence="5 6" key="1">
    <citation type="submission" date="2020-10" db="EMBL/GenBank/DDBJ databases">
        <title>The Coptis chinensis genome and diversification of protoberbering-type alkaloids.</title>
        <authorList>
            <person name="Wang B."/>
            <person name="Shu S."/>
            <person name="Song C."/>
            <person name="Liu Y."/>
        </authorList>
    </citation>
    <scope>NUCLEOTIDE SEQUENCE [LARGE SCALE GENOMIC DNA]</scope>
    <source>
        <strain evidence="5">HL-2020</strain>
        <tissue evidence="5">Leaf</tissue>
    </source>
</reference>
<protein>
    <recommendedName>
        <fullName evidence="4">NAB domain-containing protein</fullName>
    </recommendedName>
</protein>
<keyword evidence="1" id="KW-0175">Coiled coil</keyword>
<feature type="domain" description="NAB" evidence="4">
    <location>
        <begin position="84"/>
        <end position="173"/>
    </location>
</feature>
<dbReference type="AlphaFoldDB" id="A0A835LU21"/>
<evidence type="ECO:0000256" key="1">
    <source>
        <dbReference type="ARBA" id="ARBA00023054"/>
    </source>
</evidence>
<dbReference type="PROSITE" id="PS51774">
    <property type="entry name" value="NAB"/>
    <property type="match status" value="1"/>
</dbReference>
<comment type="similarity">
    <text evidence="2">Belongs to the NET family.</text>
</comment>
<dbReference type="PANTHER" id="PTHR32258">
    <property type="entry name" value="PROTEIN NETWORKED 4A"/>
    <property type="match status" value="1"/>
</dbReference>
<evidence type="ECO:0000256" key="3">
    <source>
        <dbReference type="SAM" id="MobiDB-lite"/>
    </source>
</evidence>
<evidence type="ECO:0000313" key="6">
    <source>
        <dbReference type="Proteomes" id="UP000631114"/>
    </source>
</evidence>